<name>A0A8S1HHR1_9PELO</name>
<evidence type="ECO:0000313" key="1">
    <source>
        <dbReference type="EMBL" id="CAD6195294.1"/>
    </source>
</evidence>
<comment type="caution">
    <text evidence="1">The sequence shown here is derived from an EMBL/GenBank/DDBJ whole genome shotgun (WGS) entry which is preliminary data.</text>
</comment>
<gene>
    <name evidence="1" type="ORF">CAUJ_LOCUS11213</name>
</gene>
<accession>A0A8S1HHR1</accession>
<dbReference type="Proteomes" id="UP000835052">
    <property type="component" value="Unassembled WGS sequence"/>
</dbReference>
<reference evidence="1" key="1">
    <citation type="submission" date="2020-10" db="EMBL/GenBank/DDBJ databases">
        <authorList>
            <person name="Kikuchi T."/>
        </authorList>
    </citation>
    <scope>NUCLEOTIDE SEQUENCE</scope>
    <source>
        <strain evidence="1">NKZ352</strain>
    </source>
</reference>
<dbReference type="EMBL" id="CAJGYM010000053">
    <property type="protein sequence ID" value="CAD6195294.1"/>
    <property type="molecule type" value="Genomic_DNA"/>
</dbReference>
<protein>
    <submittedName>
        <fullName evidence="1">Uncharacterized protein</fullName>
    </submittedName>
</protein>
<keyword evidence="2" id="KW-1185">Reference proteome</keyword>
<evidence type="ECO:0000313" key="2">
    <source>
        <dbReference type="Proteomes" id="UP000835052"/>
    </source>
</evidence>
<proteinExistence type="predicted"/>
<sequence length="80" mass="9027">MNAPLSSIFPVFPAFPFLAQKHRSTPSELSPPPFVLEDVARFCATPSYGRRRISASVLLQTERVVALVRLRELCELLRDN</sequence>
<organism evidence="1 2">
    <name type="scientific">Caenorhabditis auriculariae</name>
    <dbReference type="NCBI Taxonomy" id="2777116"/>
    <lineage>
        <taxon>Eukaryota</taxon>
        <taxon>Metazoa</taxon>
        <taxon>Ecdysozoa</taxon>
        <taxon>Nematoda</taxon>
        <taxon>Chromadorea</taxon>
        <taxon>Rhabditida</taxon>
        <taxon>Rhabditina</taxon>
        <taxon>Rhabditomorpha</taxon>
        <taxon>Rhabditoidea</taxon>
        <taxon>Rhabditidae</taxon>
        <taxon>Peloderinae</taxon>
        <taxon>Caenorhabditis</taxon>
    </lineage>
</organism>
<dbReference type="AlphaFoldDB" id="A0A8S1HHR1"/>